<accession>A0AAW2TPH1</accession>
<sequence>MIYNLKREIALISQGNMDVVSYFTKIAMLWDELECLDPTPEYTGPSQQTMADKIASTQLMQFLMGLNDPFDSIRSQILVMDPLPSVDKAYSLVLRVESQRQGSSNIEELNNNATMVVRDTDFNRDKRKKAGSEVRIFNAVAIDAVAIPQQDVTNQSLTVMMSELLQLVKGKTKTEQAQVHFGRFTGEFADDASGPSCGSPVVTQNVVPNTSVESPVPHASLESFSERSPVATSYPASFDPVLRRLSREVSKPCWLKDFVCHSSYESNGVPIVESIASSHCAFVAAISTLQEPRSYIESNTLPEWQSAMRAELSALEANDTWHVIPLPPNKIIAFEFIQSKHDYCLFTKRSEAGFLVLLLYVDDILVVGSSSDMITEVKHYLDRLFTIKDLGVAKYFLGLEIARSLKAWSLHRQSILRTFLLILAYFDADWASCIDTRCSLTGYCIFLGGALISWKTKRQNTVSRSTAEVEYRSMGSSIYELSWILFLLQDFGFVVPTLIPFLCDNQAALHIVNNFVFHERTKHHEIDCHLVRDKFKSSLIAPSHVSSRSQLTDIFTKSLPGPLFFSLLSKLGLVDLTPSPTCAGRGGRN</sequence>
<dbReference type="PANTHER" id="PTHR11439:SF465">
    <property type="entry name" value="REVERSE TRANSCRIPTASE TY1_COPIA-TYPE DOMAIN-CONTAINING PROTEIN"/>
    <property type="match status" value="1"/>
</dbReference>
<protein>
    <submittedName>
        <fullName evidence="2">Retrovirus-related Pol polyprotein from transposon RE1</fullName>
    </submittedName>
</protein>
<dbReference type="InterPro" id="IPR043502">
    <property type="entry name" value="DNA/RNA_pol_sf"/>
</dbReference>
<proteinExistence type="predicted"/>
<reference evidence="2" key="1">
    <citation type="submission" date="2020-06" db="EMBL/GenBank/DDBJ databases">
        <authorList>
            <person name="Li T."/>
            <person name="Hu X."/>
            <person name="Zhang T."/>
            <person name="Song X."/>
            <person name="Zhang H."/>
            <person name="Dai N."/>
            <person name="Sheng W."/>
            <person name="Hou X."/>
            <person name="Wei L."/>
        </authorList>
    </citation>
    <scope>NUCLEOTIDE SEQUENCE</scope>
    <source>
        <strain evidence="2">KEN1</strain>
        <tissue evidence="2">Leaf</tissue>
    </source>
</reference>
<evidence type="ECO:0000313" key="2">
    <source>
        <dbReference type="EMBL" id="KAL0406467.1"/>
    </source>
</evidence>
<dbReference type="PANTHER" id="PTHR11439">
    <property type="entry name" value="GAG-POL-RELATED RETROTRANSPOSON"/>
    <property type="match status" value="1"/>
</dbReference>
<reference evidence="2" key="2">
    <citation type="journal article" date="2024" name="Plant">
        <title>Genomic evolution and insights into agronomic trait innovations of Sesamum species.</title>
        <authorList>
            <person name="Miao H."/>
            <person name="Wang L."/>
            <person name="Qu L."/>
            <person name="Liu H."/>
            <person name="Sun Y."/>
            <person name="Le M."/>
            <person name="Wang Q."/>
            <person name="Wei S."/>
            <person name="Zheng Y."/>
            <person name="Lin W."/>
            <person name="Duan Y."/>
            <person name="Cao H."/>
            <person name="Xiong S."/>
            <person name="Wang X."/>
            <person name="Wei L."/>
            <person name="Li C."/>
            <person name="Ma Q."/>
            <person name="Ju M."/>
            <person name="Zhao R."/>
            <person name="Li G."/>
            <person name="Mu C."/>
            <person name="Tian Q."/>
            <person name="Mei H."/>
            <person name="Zhang T."/>
            <person name="Gao T."/>
            <person name="Zhang H."/>
        </authorList>
    </citation>
    <scope>NUCLEOTIDE SEQUENCE</scope>
    <source>
        <strain evidence="2">KEN1</strain>
    </source>
</reference>
<dbReference type="EMBL" id="JACGWN010000014">
    <property type="protein sequence ID" value="KAL0406467.1"/>
    <property type="molecule type" value="Genomic_DNA"/>
</dbReference>
<dbReference type="AlphaFoldDB" id="A0AAW2TPH1"/>
<name>A0AAW2TPH1_9LAMI</name>
<evidence type="ECO:0000259" key="1">
    <source>
        <dbReference type="Pfam" id="PF07727"/>
    </source>
</evidence>
<dbReference type="InterPro" id="IPR013103">
    <property type="entry name" value="RVT_2"/>
</dbReference>
<dbReference type="SUPFAM" id="SSF56672">
    <property type="entry name" value="DNA/RNA polymerases"/>
    <property type="match status" value="1"/>
</dbReference>
<organism evidence="2">
    <name type="scientific">Sesamum latifolium</name>
    <dbReference type="NCBI Taxonomy" id="2727402"/>
    <lineage>
        <taxon>Eukaryota</taxon>
        <taxon>Viridiplantae</taxon>
        <taxon>Streptophyta</taxon>
        <taxon>Embryophyta</taxon>
        <taxon>Tracheophyta</taxon>
        <taxon>Spermatophyta</taxon>
        <taxon>Magnoliopsida</taxon>
        <taxon>eudicotyledons</taxon>
        <taxon>Gunneridae</taxon>
        <taxon>Pentapetalae</taxon>
        <taxon>asterids</taxon>
        <taxon>lamiids</taxon>
        <taxon>Lamiales</taxon>
        <taxon>Pedaliaceae</taxon>
        <taxon>Sesamum</taxon>
    </lineage>
</organism>
<feature type="domain" description="Reverse transcriptase Ty1/copia-type" evidence="1">
    <location>
        <begin position="333"/>
        <end position="413"/>
    </location>
</feature>
<dbReference type="Pfam" id="PF07727">
    <property type="entry name" value="RVT_2"/>
    <property type="match status" value="1"/>
</dbReference>
<dbReference type="CDD" id="cd09272">
    <property type="entry name" value="RNase_HI_RT_Ty1"/>
    <property type="match status" value="1"/>
</dbReference>
<gene>
    <name evidence="2" type="ORF">Slati_3960600</name>
</gene>
<comment type="caution">
    <text evidence="2">The sequence shown here is derived from an EMBL/GenBank/DDBJ whole genome shotgun (WGS) entry which is preliminary data.</text>
</comment>